<dbReference type="PANTHER" id="PTHR36450:SF1">
    <property type="entry name" value="THIOREDOXIN"/>
    <property type="match status" value="1"/>
</dbReference>
<dbReference type="RefSeq" id="WP_076724591.1">
    <property type="nucleotide sequence ID" value="NZ_JABWTC010000022.1"/>
</dbReference>
<keyword evidence="2" id="KW-0676">Redox-active center</keyword>
<feature type="active site" description="Nucleophile" evidence="1">
    <location>
        <position position="11"/>
    </location>
</feature>
<dbReference type="OrthoDB" id="9800630at2"/>
<evidence type="ECO:0000313" key="4">
    <source>
        <dbReference type="EMBL" id="ONF43113.1"/>
    </source>
</evidence>
<dbReference type="InterPro" id="IPR012336">
    <property type="entry name" value="Thioredoxin-like_fold"/>
</dbReference>
<dbReference type="InterPro" id="IPR036249">
    <property type="entry name" value="Thioredoxin-like_sf"/>
</dbReference>
<proteinExistence type="predicted"/>
<dbReference type="InterPro" id="IPR005243">
    <property type="entry name" value="THIRX-like_proc"/>
</dbReference>
<organism evidence="4 5">
    <name type="scientific">Marinobacter lutaoensis</name>
    <dbReference type="NCBI Taxonomy" id="135739"/>
    <lineage>
        <taxon>Bacteria</taxon>
        <taxon>Pseudomonadati</taxon>
        <taxon>Pseudomonadota</taxon>
        <taxon>Gammaproteobacteria</taxon>
        <taxon>Pseudomonadales</taxon>
        <taxon>Marinobacteraceae</taxon>
        <taxon>Marinobacter</taxon>
    </lineage>
</organism>
<keyword evidence="2" id="KW-1015">Disulfide bond</keyword>
<protein>
    <submittedName>
        <fullName evidence="4">Thioredoxin family protein</fullName>
    </submittedName>
</protein>
<evidence type="ECO:0000256" key="1">
    <source>
        <dbReference type="PIRSR" id="PIRSR037031-50"/>
    </source>
</evidence>
<dbReference type="EMBL" id="MSCW01000007">
    <property type="protein sequence ID" value="ONF43113.1"/>
    <property type="molecule type" value="Genomic_DNA"/>
</dbReference>
<dbReference type="PIRSF" id="PIRSF037031">
    <property type="entry name" value="Redox_disulphide_2"/>
    <property type="match status" value="1"/>
</dbReference>
<feature type="domain" description="Thioredoxin-like fold" evidence="3">
    <location>
        <begin position="3"/>
        <end position="77"/>
    </location>
</feature>
<dbReference type="STRING" id="135739.BTO32_10480"/>
<dbReference type="PANTHER" id="PTHR36450">
    <property type="entry name" value="THIOREDOXIN"/>
    <property type="match status" value="1"/>
</dbReference>
<reference evidence="4 5" key="1">
    <citation type="submission" date="2016-12" db="EMBL/GenBank/DDBJ databases">
        <title>Marinobacter lutaoensis whole genome sequencing.</title>
        <authorList>
            <person name="Verma A."/>
            <person name="Krishnamurthi S."/>
        </authorList>
    </citation>
    <scope>NUCLEOTIDE SEQUENCE [LARGE SCALE GENOMIC DNA]</scope>
    <source>
        <strain evidence="4 5">T5054</strain>
    </source>
</reference>
<comment type="caution">
    <text evidence="4">The sequence shown here is derived from an EMBL/GenBank/DDBJ whole genome shotgun (WGS) entry which is preliminary data.</text>
</comment>
<dbReference type="Gene3D" id="3.40.30.10">
    <property type="entry name" value="Glutaredoxin"/>
    <property type="match status" value="1"/>
</dbReference>
<keyword evidence="5" id="KW-1185">Reference proteome</keyword>
<feature type="disulfide bond" description="Redox-active" evidence="2">
    <location>
        <begin position="11"/>
        <end position="14"/>
    </location>
</feature>
<dbReference type="Pfam" id="PF13192">
    <property type="entry name" value="Thioredoxin_3"/>
    <property type="match status" value="1"/>
</dbReference>
<dbReference type="SUPFAM" id="SSF52833">
    <property type="entry name" value="Thioredoxin-like"/>
    <property type="match status" value="1"/>
</dbReference>
<evidence type="ECO:0000256" key="2">
    <source>
        <dbReference type="PIRSR" id="PIRSR037031-51"/>
    </source>
</evidence>
<feature type="active site" description="Nucleophile" evidence="1">
    <location>
        <position position="14"/>
    </location>
</feature>
<dbReference type="Proteomes" id="UP000189339">
    <property type="component" value="Unassembled WGS sequence"/>
</dbReference>
<dbReference type="AlphaFoldDB" id="A0A1V2DR93"/>
<name>A0A1V2DR93_9GAMM</name>
<accession>A0A1V2DR93</accession>
<evidence type="ECO:0000313" key="5">
    <source>
        <dbReference type="Proteomes" id="UP000189339"/>
    </source>
</evidence>
<gene>
    <name evidence="4" type="ORF">BTO32_10480</name>
</gene>
<evidence type="ECO:0000259" key="3">
    <source>
        <dbReference type="Pfam" id="PF13192"/>
    </source>
</evidence>
<dbReference type="NCBIfam" id="TIGR00412">
    <property type="entry name" value="redox_disulf_2"/>
    <property type="match status" value="1"/>
</dbReference>
<sequence>MKHVEVLGTGCKKCVTTAESIERVAQELGQSVEVIKVTDPAKIMAYKVMSTPAVAIDGKVVHSGSIPERNKIVGWLES</sequence>